<protein>
    <recommendedName>
        <fullName evidence="3">Transposon-encoded protein TnpW</fullName>
    </recommendedName>
</protein>
<organism evidence="1 2">
    <name type="scientific">Blautia hansenii</name>
    <name type="common">Ruminococcus hansenii</name>
    <dbReference type="NCBI Taxonomy" id="1322"/>
    <lineage>
        <taxon>Bacteria</taxon>
        <taxon>Bacillati</taxon>
        <taxon>Bacillota</taxon>
        <taxon>Clostridia</taxon>
        <taxon>Lachnospirales</taxon>
        <taxon>Lachnospiraceae</taxon>
        <taxon>Blautia</taxon>
    </lineage>
</organism>
<dbReference type="EMBL" id="JAAITA010000004">
    <property type="protein sequence ID" value="NSJ85497.1"/>
    <property type="molecule type" value="Genomic_DNA"/>
</dbReference>
<reference evidence="1 2" key="1">
    <citation type="journal article" date="2020" name="Cell Host Microbe">
        <title>Functional and Genomic Variation between Human-Derived Isolates of Lachnospiraceae Reveals Inter- and Intra-Species Diversity.</title>
        <authorList>
            <person name="Sorbara M.T."/>
            <person name="Littmann E.R."/>
            <person name="Fontana E."/>
            <person name="Moody T.U."/>
            <person name="Kohout C.E."/>
            <person name="Gjonbalaj M."/>
            <person name="Eaton V."/>
            <person name="Seok R."/>
            <person name="Leiner I.M."/>
            <person name="Pamer E.G."/>
        </authorList>
    </citation>
    <scope>NUCLEOTIDE SEQUENCE [LARGE SCALE GENOMIC DNA]</scope>
    <source>
        <strain evidence="1 2">MSK.15.26</strain>
    </source>
</reference>
<evidence type="ECO:0000313" key="1">
    <source>
        <dbReference type="EMBL" id="NSJ85497.1"/>
    </source>
</evidence>
<evidence type="ECO:0008006" key="3">
    <source>
        <dbReference type="Google" id="ProtNLM"/>
    </source>
</evidence>
<dbReference type="Pfam" id="PF14202">
    <property type="entry name" value="TnpW"/>
    <property type="match status" value="1"/>
</dbReference>
<dbReference type="InterPro" id="IPR026990">
    <property type="entry name" value="TnpW"/>
</dbReference>
<gene>
    <name evidence="1" type="ORF">G5A70_04790</name>
</gene>
<dbReference type="Proteomes" id="UP000822142">
    <property type="component" value="Unassembled WGS sequence"/>
</dbReference>
<dbReference type="RefSeq" id="WP_173748514.1">
    <property type="nucleotide sequence ID" value="NZ_JAAITA010000004.1"/>
</dbReference>
<proteinExistence type="predicted"/>
<name>A0ABX2I990_BLAHA</name>
<keyword evidence="2" id="KW-1185">Reference proteome</keyword>
<sequence>MKDRNIVQTTEEKNPDYEKKIGNTCYQVNYYFNQNSTMTMQEKVMKIMKTELDMEVRNPA</sequence>
<evidence type="ECO:0000313" key="2">
    <source>
        <dbReference type="Proteomes" id="UP000822142"/>
    </source>
</evidence>
<accession>A0ABX2I990</accession>
<comment type="caution">
    <text evidence="1">The sequence shown here is derived from an EMBL/GenBank/DDBJ whole genome shotgun (WGS) entry which is preliminary data.</text>
</comment>